<organism evidence="3 4">
    <name type="scientific">Skeletonema marinoi</name>
    <dbReference type="NCBI Taxonomy" id="267567"/>
    <lineage>
        <taxon>Eukaryota</taxon>
        <taxon>Sar</taxon>
        <taxon>Stramenopiles</taxon>
        <taxon>Ochrophyta</taxon>
        <taxon>Bacillariophyta</taxon>
        <taxon>Coscinodiscophyceae</taxon>
        <taxon>Thalassiosirophycidae</taxon>
        <taxon>Thalassiosirales</taxon>
        <taxon>Skeletonemataceae</taxon>
        <taxon>Skeletonema</taxon>
        <taxon>Skeletonema marinoi-dohrnii complex</taxon>
    </lineage>
</organism>
<accession>A0AAD8YF95</accession>
<feature type="region of interest" description="Disordered" evidence="1">
    <location>
        <begin position="1"/>
        <end position="31"/>
    </location>
</feature>
<comment type="caution">
    <text evidence="3">The sequence shown here is derived from an EMBL/GenBank/DDBJ whole genome shotgun (WGS) entry which is preliminary data.</text>
</comment>
<keyword evidence="4" id="KW-1185">Reference proteome</keyword>
<dbReference type="EMBL" id="JATAAI010000005">
    <property type="protein sequence ID" value="KAK1745434.1"/>
    <property type="molecule type" value="Genomic_DNA"/>
</dbReference>
<sequence length="537" mass="60300">MNTSNANRRSCIDRIHSGSKRGNRCNNKKGSMRSIQSILSLSSILILLFISADSSYHCKAWKIGNKKNEDNESDKTAESESSSASATITDDTNTQKKKQAAASSTTPTPTTILEAEARTARELSRAVSTLTKDLKSCNSRIDSIKSGFQNFYSMHLTQIDGLRKCKEGMISSSDLQQLLDSNNDKFTNNEETTKALMEQAQATITEQQRTLQNEQLATKHKQLILQLETQVHQLRLRETAWERTISELVARKDLLERRENAWTRTIGELMADIEIRNKREWWWEEMKSEMEGRIGGLSYQAVLERYGPGPHRVSMIVDLDDTQHEVIIELAPINLMPHSVHTFLSQVSEGYWSEGTPAIVMNPGHVLQACPHPCLETKAMGGSYPGDPYVDMRHAGLDSVSFQEYHPEYPHEKYTIGFHSGPEFYINLMNNTLDHGPKQAIRKEALGDDEVVDATALEPDPCFGKIISGFEVIDRISEEGITRGDLPDESKETKDGDDEVELSDSLLMQPVRIVSMSIILDSDDDSSTSEDDARNEL</sequence>
<dbReference type="Proteomes" id="UP001224775">
    <property type="component" value="Unassembled WGS sequence"/>
</dbReference>
<feature type="compositionally biased region" description="Basic and acidic residues" evidence="1">
    <location>
        <begin position="67"/>
        <end position="78"/>
    </location>
</feature>
<feature type="compositionally biased region" description="Basic residues" evidence="1">
    <location>
        <begin position="17"/>
        <end position="31"/>
    </location>
</feature>
<dbReference type="AlphaFoldDB" id="A0AAD8YF95"/>
<dbReference type="InterPro" id="IPR029000">
    <property type="entry name" value="Cyclophilin-like_dom_sf"/>
</dbReference>
<keyword evidence="2" id="KW-0472">Membrane</keyword>
<name>A0AAD8YF95_9STRA</name>
<feature type="compositionally biased region" description="Low complexity" evidence="1">
    <location>
        <begin position="100"/>
        <end position="111"/>
    </location>
</feature>
<proteinExistence type="predicted"/>
<keyword evidence="2" id="KW-0812">Transmembrane</keyword>
<evidence type="ECO:0000313" key="3">
    <source>
        <dbReference type="EMBL" id="KAK1745434.1"/>
    </source>
</evidence>
<protein>
    <recommendedName>
        <fullName evidence="5">PPIase cyclophilin-type domain-containing protein</fullName>
    </recommendedName>
</protein>
<feature type="compositionally biased region" description="Basic and acidic residues" evidence="1">
    <location>
        <begin position="480"/>
        <end position="494"/>
    </location>
</feature>
<reference evidence="3" key="1">
    <citation type="submission" date="2023-06" db="EMBL/GenBank/DDBJ databases">
        <title>Survivors Of The Sea: Transcriptome response of Skeletonema marinoi to long-term dormancy.</title>
        <authorList>
            <person name="Pinder M.I.M."/>
            <person name="Kourtchenko O."/>
            <person name="Robertson E.K."/>
            <person name="Larsson T."/>
            <person name="Maumus F."/>
            <person name="Osuna-Cruz C.M."/>
            <person name="Vancaester E."/>
            <person name="Stenow R."/>
            <person name="Vandepoele K."/>
            <person name="Ploug H."/>
            <person name="Bruchert V."/>
            <person name="Godhe A."/>
            <person name="Topel M."/>
        </authorList>
    </citation>
    <scope>NUCLEOTIDE SEQUENCE</scope>
    <source>
        <strain evidence="3">R05AC</strain>
    </source>
</reference>
<feature type="transmembrane region" description="Helical" evidence="2">
    <location>
        <begin position="34"/>
        <end position="52"/>
    </location>
</feature>
<keyword evidence="2" id="KW-1133">Transmembrane helix</keyword>
<feature type="region of interest" description="Disordered" evidence="1">
    <location>
        <begin position="67"/>
        <end position="113"/>
    </location>
</feature>
<feature type="region of interest" description="Disordered" evidence="1">
    <location>
        <begin position="480"/>
        <end position="504"/>
    </location>
</feature>
<gene>
    <name evidence="3" type="ORF">QTG54_003358</name>
</gene>
<evidence type="ECO:0000256" key="2">
    <source>
        <dbReference type="SAM" id="Phobius"/>
    </source>
</evidence>
<evidence type="ECO:0000313" key="4">
    <source>
        <dbReference type="Proteomes" id="UP001224775"/>
    </source>
</evidence>
<dbReference type="Gene3D" id="2.40.100.10">
    <property type="entry name" value="Cyclophilin-like"/>
    <property type="match status" value="1"/>
</dbReference>
<evidence type="ECO:0000256" key="1">
    <source>
        <dbReference type="SAM" id="MobiDB-lite"/>
    </source>
</evidence>
<evidence type="ECO:0008006" key="5">
    <source>
        <dbReference type="Google" id="ProtNLM"/>
    </source>
</evidence>
<feature type="compositionally biased region" description="Low complexity" evidence="1">
    <location>
        <begin position="79"/>
        <end position="91"/>
    </location>
</feature>